<proteinExistence type="predicted"/>
<name>A0A9P6E904_9AGAR</name>
<feature type="region of interest" description="Disordered" evidence="1">
    <location>
        <begin position="708"/>
        <end position="736"/>
    </location>
</feature>
<feature type="compositionally biased region" description="Gly residues" evidence="1">
    <location>
        <begin position="382"/>
        <end position="393"/>
    </location>
</feature>
<protein>
    <submittedName>
        <fullName evidence="2">Uncharacterized protein</fullName>
    </submittedName>
</protein>
<accession>A0A9P6E904</accession>
<feature type="compositionally biased region" description="Basic and acidic residues" evidence="1">
    <location>
        <begin position="104"/>
        <end position="115"/>
    </location>
</feature>
<sequence length="934" mass="100258">MPPPHLSLSENMNQPSNTDSPRSASSSTLIITALPSLPGGMASSSLSKLVELDPINGDSTRGAEDVSTPATAAGQAAKSPRPNLRLHTMPSNPHSQSQSQSLDRMSHKGFIEPHRSHLPRRAAKSKSKEKGRRNTVGEEEKIQRLEVVRMQRIESVATQPDFESTPDATKAEVEIERIPSAQTDNTDLPLERFAVPHTSPLPPSQNQPHTSGLPYPLPLMSPGLPHPAMGLTMGLMQAAERKAKEREEELRVAHDEREKGREDRERTPIPATVGGVKGTPYLTLNLGAGDEDGEEDEEAEESRERVAGVGVGLGLGGVGGLGGLGLGVSIGALSPPIQTSHPQQKQQRRSASQTRVPLGLEGISGLPPVPQTAPVGGPVYSGIGGGGGGGRATGTGPTAFNLPRRHHRRGRDKGKVQSPSPSPNANVQDVLKAVNTPLPMSPPQPVARPLGFGLINDTTTRPQLHHREDSMDIRGRQGEGEVRLLRVERVERVEKGVDGDVNLEDEDEDDSTREVKAAIDSHAPNGPHTLHLPNTAHTPNQRNQLNAHNDNVVHSLDDGSLSIERRMRSPGPAMYRTRQAVVREEAVGVGLGGISGVGGVGSLRKIGPKAGLGLEDEEMKRKERLVKERREEDKRSLQVVGWTRVEVGFLSDAEERDAGVGGGGGKGRGMPFVELRVVEPCLDEPKDDNDNSNQNDARSMRLYLPAVKPDGLDEDSSRADASKSVPTSAPDESTPVLGVEFQETQEPDGLAPSSIPFPVTLTPITPLATLPPAPIASLPNPGAVPKSEKPPASSSSSPSPTPSPYLDGIPSLTFSQLREGCAFISKWLGGDSFVDHTTVMQGHDVVDVDAKKKTKEEDSERRWIRILAPRWRPEDALALGLCWAVGVESGAGRVEHAGVLNENENEDEESVKQEDKEEVVVKLEDEQEEEAKRC</sequence>
<dbReference type="Proteomes" id="UP000807306">
    <property type="component" value="Unassembled WGS sequence"/>
</dbReference>
<feature type="region of interest" description="Disordered" evidence="1">
    <location>
        <begin position="896"/>
        <end position="934"/>
    </location>
</feature>
<evidence type="ECO:0000256" key="1">
    <source>
        <dbReference type="SAM" id="MobiDB-lite"/>
    </source>
</evidence>
<feature type="compositionally biased region" description="Polar residues" evidence="1">
    <location>
        <begin position="417"/>
        <end position="426"/>
    </location>
</feature>
<feature type="region of interest" description="Disordered" evidence="1">
    <location>
        <begin position="1"/>
        <end position="27"/>
    </location>
</feature>
<evidence type="ECO:0000313" key="3">
    <source>
        <dbReference type="Proteomes" id="UP000807306"/>
    </source>
</evidence>
<evidence type="ECO:0000313" key="2">
    <source>
        <dbReference type="EMBL" id="KAF9524714.1"/>
    </source>
</evidence>
<feature type="compositionally biased region" description="Basic and acidic residues" evidence="1">
    <location>
        <begin position="910"/>
        <end position="934"/>
    </location>
</feature>
<feature type="region of interest" description="Disordered" evidence="1">
    <location>
        <begin position="238"/>
        <end position="305"/>
    </location>
</feature>
<feature type="compositionally biased region" description="Polar residues" evidence="1">
    <location>
        <begin position="8"/>
        <end position="27"/>
    </location>
</feature>
<keyword evidence="3" id="KW-1185">Reference proteome</keyword>
<feature type="compositionally biased region" description="Polar residues" evidence="1">
    <location>
        <begin position="535"/>
        <end position="544"/>
    </location>
</feature>
<feature type="compositionally biased region" description="Basic residues" evidence="1">
    <location>
        <begin position="116"/>
        <end position="133"/>
    </location>
</feature>
<feature type="region of interest" description="Disordered" evidence="1">
    <location>
        <begin position="53"/>
        <end position="140"/>
    </location>
</feature>
<feature type="region of interest" description="Disordered" evidence="1">
    <location>
        <begin position="521"/>
        <end position="544"/>
    </location>
</feature>
<feature type="compositionally biased region" description="Basic residues" evidence="1">
    <location>
        <begin position="403"/>
        <end position="412"/>
    </location>
</feature>
<feature type="region of interest" description="Disordered" evidence="1">
    <location>
        <begin position="772"/>
        <end position="807"/>
    </location>
</feature>
<feature type="compositionally biased region" description="Acidic residues" evidence="1">
    <location>
        <begin position="289"/>
        <end position="301"/>
    </location>
</feature>
<reference evidence="2" key="1">
    <citation type="submission" date="2020-11" db="EMBL/GenBank/DDBJ databases">
        <authorList>
            <consortium name="DOE Joint Genome Institute"/>
            <person name="Ahrendt S."/>
            <person name="Riley R."/>
            <person name="Andreopoulos W."/>
            <person name="Labutti K."/>
            <person name="Pangilinan J."/>
            <person name="Ruiz-Duenas F.J."/>
            <person name="Barrasa J.M."/>
            <person name="Sanchez-Garcia M."/>
            <person name="Camarero S."/>
            <person name="Miyauchi S."/>
            <person name="Serrano A."/>
            <person name="Linde D."/>
            <person name="Babiker R."/>
            <person name="Drula E."/>
            <person name="Ayuso-Fernandez I."/>
            <person name="Pacheco R."/>
            <person name="Padilla G."/>
            <person name="Ferreira P."/>
            <person name="Barriuso J."/>
            <person name="Kellner H."/>
            <person name="Castanera R."/>
            <person name="Alfaro M."/>
            <person name="Ramirez L."/>
            <person name="Pisabarro A.G."/>
            <person name="Kuo A."/>
            <person name="Tritt A."/>
            <person name="Lipzen A."/>
            <person name="He G."/>
            <person name="Yan M."/>
            <person name="Ng V."/>
            <person name="Cullen D."/>
            <person name="Martin F."/>
            <person name="Rosso M.-N."/>
            <person name="Henrissat B."/>
            <person name="Hibbett D."/>
            <person name="Martinez A.T."/>
            <person name="Grigoriev I.V."/>
        </authorList>
    </citation>
    <scope>NUCLEOTIDE SEQUENCE</scope>
    <source>
        <strain evidence="2">CBS 506.95</strain>
    </source>
</reference>
<feature type="region of interest" description="Disordered" evidence="1">
    <location>
        <begin position="156"/>
        <end position="221"/>
    </location>
</feature>
<organism evidence="2 3">
    <name type="scientific">Crepidotus variabilis</name>
    <dbReference type="NCBI Taxonomy" id="179855"/>
    <lineage>
        <taxon>Eukaryota</taxon>
        <taxon>Fungi</taxon>
        <taxon>Dikarya</taxon>
        <taxon>Basidiomycota</taxon>
        <taxon>Agaricomycotina</taxon>
        <taxon>Agaricomycetes</taxon>
        <taxon>Agaricomycetidae</taxon>
        <taxon>Agaricales</taxon>
        <taxon>Agaricineae</taxon>
        <taxon>Crepidotaceae</taxon>
        <taxon>Crepidotus</taxon>
    </lineage>
</organism>
<comment type="caution">
    <text evidence="2">The sequence shown here is derived from an EMBL/GenBank/DDBJ whole genome shotgun (WGS) entry which is preliminary data.</text>
</comment>
<dbReference type="EMBL" id="MU157894">
    <property type="protein sequence ID" value="KAF9524714.1"/>
    <property type="molecule type" value="Genomic_DNA"/>
</dbReference>
<gene>
    <name evidence="2" type="ORF">CPB83DRAFT_860771</name>
</gene>
<dbReference type="AlphaFoldDB" id="A0A9P6E904"/>
<feature type="region of interest" description="Disordered" evidence="1">
    <location>
        <begin position="331"/>
        <end position="426"/>
    </location>
</feature>
<feature type="compositionally biased region" description="Basic and acidic residues" evidence="1">
    <location>
        <begin position="239"/>
        <end position="267"/>
    </location>
</feature>
<feature type="compositionally biased region" description="Polar residues" evidence="1">
    <location>
        <begin position="336"/>
        <end position="355"/>
    </location>
</feature>